<keyword evidence="3" id="KW-1185">Reference proteome</keyword>
<gene>
    <name evidence="2" type="ORF">CRG98_006054</name>
</gene>
<accession>A0A2I0KYN8</accession>
<feature type="region of interest" description="Disordered" evidence="1">
    <location>
        <begin position="102"/>
        <end position="123"/>
    </location>
</feature>
<organism evidence="2 3">
    <name type="scientific">Punica granatum</name>
    <name type="common">Pomegranate</name>
    <dbReference type="NCBI Taxonomy" id="22663"/>
    <lineage>
        <taxon>Eukaryota</taxon>
        <taxon>Viridiplantae</taxon>
        <taxon>Streptophyta</taxon>
        <taxon>Embryophyta</taxon>
        <taxon>Tracheophyta</taxon>
        <taxon>Spermatophyta</taxon>
        <taxon>Magnoliopsida</taxon>
        <taxon>eudicotyledons</taxon>
        <taxon>Gunneridae</taxon>
        <taxon>Pentapetalae</taxon>
        <taxon>rosids</taxon>
        <taxon>malvids</taxon>
        <taxon>Myrtales</taxon>
        <taxon>Lythraceae</taxon>
        <taxon>Punica</taxon>
    </lineage>
</organism>
<dbReference type="InterPro" id="IPR038944">
    <property type="entry name" value="OEP7-like"/>
</dbReference>
<feature type="region of interest" description="Disordered" evidence="1">
    <location>
        <begin position="49"/>
        <end position="68"/>
    </location>
</feature>
<proteinExistence type="predicted"/>
<dbReference type="PANTHER" id="PTHR33982">
    <property type="entry name" value="OUTER ENVELOPE MEMBRANE PROTEIN 7-RELATED"/>
    <property type="match status" value="1"/>
</dbReference>
<evidence type="ECO:0000313" key="2">
    <source>
        <dbReference type="EMBL" id="PKI73473.1"/>
    </source>
</evidence>
<dbReference type="Proteomes" id="UP000233551">
    <property type="component" value="Unassembled WGS sequence"/>
</dbReference>
<sequence length="145" mass="16442">MDEHIQFHYLECVWCNSIRSLTCSPSLPPVSSYLLLPPPISKDAFIIVENDREKSSEGEDQKERGKGKQTVVVFGASTFEWLAIEMAFKPLLDRACTTIDLCDPDRDPNDDEAPPLNSQPQPNLRLLLQVSEQSRPERKLLDRSS</sequence>
<evidence type="ECO:0000256" key="1">
    <source>
        <dbReference type="SAM" id="MobiDB-lite"/>
    </source>
</evidence>
<reference evidence="2 3" key="1">
    <citation type="submission" date="2017-11" db="EMBL/GenBank/DDBJ databases">
        <title>De-novo sequencing of pomegranate (Punica granatum L.) genome.</title>
        <authorList>
            <person name="Akparov Z."/>
            <person name="Amiraslanov A."/>
            <person name="Hajiyeva S."/>
            <person name="Abbasov M."/>
            <person name="Kaur K."/>
            <person name="Hamwieh A."/>
            <person name="Solovyev V."/>
            <person name="Salamov A."/>
            <person name="Braich B."/>
            <person name="Kosarev P."/>
            <person name="Mahmoud A."/>
            <person name="Hajiyev E."/>
            <person name="Babayeva S."/>
            <person name="Izzatullayeva V."/>
            <person name="Mammadov A."/>
            <person name="Mammadov A."/>
            <person name="Sharifova S."/>
            <person name="Ojaghi J."/>
            <person name="Eynullazada K."/>
            <person name="Bayramov B."/>
            <person name="Abdulazimova A."/>
            <person name="Shahmuradov I."/>
        </authorList>
    </citation>
    <scope>NUCLEOTIDE SEQUENCE [LARGE SCALE GENOMIC DNA]</scope>
    <source>
        <strain evidence="3">cv. AG2017</strain>
        <tissue evidence="2">Leaf</tissue>
    </source>
</reference>
<dbReference type="EMBL" id="PGOL01000272">
    <property type="protein sequence ID" value="PKI73473.1"/>
    <property type="molecule type" value="Genomic_DNA"/>
</dbReference>
<feature type="compositionally biased region" description="Basic and acidic residues" evidence="1">
    <location>
        <begin position="49"/>
        <end position="66"/>
    </location>
</feature>
<dbReference type="AlphaFoldDB" id="A0A2I0KYN8"/>
<dbReference type="PANTHER" id="PTHR33982:SF5">
    <property type="entry name" value="OUTER ENVELOPE MEMBRANE PROTEIN 7"/>
    <property type="match status" value="1"/>
</dbReference>
<evidence type="ECO:0000313" key="3">
    <source>
        <dbReference type="Proteomes" id="UP000233551"/>
    </source>
</evidence>
<name>A0A2I0KYN8_PUNGR</name>
<protein>
    <submittedName>
        <fullName evidence="2">Uncharacterized protein</fullName>
    </submittedName>
</protein>
<comment type="caution">
    <text evidence="2">The sequence shown here is derived from an EMBL/GenBank/DDBJ whole genome shotgun (WGS) entry which is preliminary data.</text>
</comment>